<dbReference type="RefSeq" id="WP_203842919.1">
    <property type="nucleotide sequence ID" value="NZ_BAAATV010000029.1"/>
</dbReference>
<protein>
    <recommendedName>
        <fullName evidence="3">Anti-sigma K factor RskA C-terminal domain-containing protein</fullName>
    </recommendedName>
</protein>
<gene>
    <name evidence="4" type="ORF">Ahu01nite_091030</name>
</gene>
<proteinExistence type="predicted"/>
<evidence type="ECO:0000256" key="1">
    <source>
        <dbReference type="SAM" id="MobiDB-lite"/>
    </source>
</evidence>
<evidence type="ECO:0000313" key="4">
    <source>
        <dbReference type="EMBL" id="GIE26001.1"/>
    </source>
</evidence>
<reference evidence="4 5" key="1">
    <citation type="submission" date="2021-01" db="EMBL/GenBank/DDBJ databases">
        <title>Whole genome shotgun sequence of Actinoplanes humidus NBRC 14915.</title>
        <authorList>
            <person name="Komaki H."/>
            <person name="Tamura T."/>
        </authorList>
    </citation>
    <scope>NUCLEOTIDE SEQUENCE [LARGE SCALE GENOMIC DNA]</scope>
    <source>
        <strain evidence="4 5">NBRC 14915</strain>
    </source>
</reference>
<sequence>MQHLDPDRLVLLAFAEEPGNDDETVHLARCPGCRHDLASLRQVAEIGAQGPAASDLPAPPERIWLTIEAAIADSGRSPAPVRRAGRQKRRWLIAVAAVVLAVAGTVVADRIVRRAPAETVIARATLAPLATVTAQASGSVRVLSDGEMRVEVHHLPLTAGFHEVWLIDPDDLTRMVAIGNLPDRPGAVLPVPPGIDMNRYRLVDISDEPNDGDATHSGRSLLRGTLTN</sequence>
<keyword evidence="2" id="KW-0812">Transmembrane</keyword>
<dbReference type="InterPro" id="IPR018764">
    <property type="entry name" value="RskA_C"/>
</dbReference>
<evidence type="ECO:0000259" key="3">
    <source>
        <dbReference type="Pfam" id="PF10099"/>
    </source>
</evidence>
<accession>A0ABQ4A581</accession>
<organism evidence="4 5">
    <name type="scientific">Winogradskya humida</name>
    <dbReference type="NCBI Taxonomy" id="113566"/>
    <lineage>
        <taxon>Bacteria</taxon>
        <taxon>Bacillati</taxon>
        <taxon>Actinomycetota</taxon>
        <taxon>Actinomycetes</taxon>
        <taxon>Micromonosporales</taxon>
        <taxon>Micromonosporaceae</taxon>
        <taxon>Winogradskya</taxon>
    </lineage>
</organism>
<keyword evidence="2" id="KW-1133">Transmembrane helix</keyword>
<feature type="transmembrane region" description="Helical" evidence="2">
    <location>
        <begin position="91"/>
        <end position="108"/>
    </location>
</feature>
<dbReference type="Proteomes" id="UP000603200">
    <property type="component" value="Unassembled WGS sequence"/>
</dbReference>
<keyword evidence="5" id="KW-1185">Reference proteome</keyword>
<name>A0ABQ4A581_9ACTN</name>
<dbReference type="EMBL" id="BOMN01000131">
    <property type="protein sequence ID" value="GIE26001.1"/>
    <property type="molecule type" value="Genomic_DNA"/>
</dbReference>
<feature type="region of interest" description="Disordered" evidence="1">
    <location>
        <begin position="206"/>
        <end position="228"/>
    </location>
</feature>
<evidence type="ECO:0000256" key="2">
    <source>
        <dbReference type="SAM" id="Phobius"/>
    </source>
</evidence>
<dbReference type="Pfam" id="PF10099">
    <property type="entry name" value="RskA_C"/>
    <property type="match status" value="1"/>
</dbReference>
<keyword evidence="2" id="KW-0472">Membrane</keyword>
<comment type="caution">
    <text evidence="4">The sequence shown here is derived from an EMBL/GenBank/DDBJ whole genome shotgun (WGS) entry which is preliminary data.</text>
</comment>
<evidence type="ECO:0000313" key="5">
    <source>
        <dbReference type="Proteomes" id="UP000603200"/>
    </source>
</evidence>
<feature type="domain" description="Anti-sigma K factor RskA C-terminal" evidence="3">
    <location>
        <begin position="92"/>
        <end position="218"/>
    </location>
</feature>